<dbReference type="InterPro" id="IPR036890">
    <property type="entry name" value="HATPase_C_sf"/>
</dbReference>
<evidence type="ECO:0000256" key="10">
    <source>
        <dbReference type="ARBA" id="ARBA00023136"/>
    </source>
</evidence>
<evidence type="ECO:0000256" key="4">
    <source>
        <dbReference type="ARBA" id="ARBA00022553"/>
    </source>
</evidence>
<dbReference type="EMBL" id="SKBM01000011">
    <property type="protein sequence ID" value="TCZ61035.1"/>
    <property type="molecule type" value="Genomic_DNA"/>
</dbReference>
<evidence type="ECO:0000256" key="7">
    <source>
        <dbReference type="ARBA" id="ARBA00022777"/>
    </source>
</evidence>
<reference evidence="15 16" key="1">
    <citation type="submission" date="2019-03" db="EMBL/GenBank/DDBJ databases">
        <title>Paracraurococcus aquatilis NE82 genome sequence.</title>
        <authorList>
            <person name="Zhao Y."/>
            <person name="Du Z."/>
        </authorList>
    </citation>
    <scope>NUCLEOTIDE SEQUENCE [LARGE SCALE GENOMIC DNA]</scope>
    <source>
        <strain evidence="15 16">NE82</strain>
    </source>
</reference>
<keyword evidence="9" id="KW-0902">Two-component regulatory system</keyword>
<evidence type="ECO:0000259" key="13">
    <source>
        <dbReference type="PROSITE" id="PS50109"/>
    </source>
</evidence>
<dbReference type="Gene3D" id="6.10.340.10">
    <property type="match status" value="1"/>
</dbReference>
<feature type="transmembrane region" description="Helical" evidence="12">
    <location>
        <begin position="162"/>
        <end position="186"/>
    </location>
</feature>
<keyword evidence="4" id="KW-0597">Phosphoprotein</keyword>
<keyword evidence="6 12" id="KW-0812">Transmembrane</keyword>
<evidence type="ECO:0000256" key="9">
    <source>
        <dbReference type="ARBA" id="ARBA00023012"/>
    </source>
</evidence>
<dbReference type="EC" id="2.7.13.3" evidence="3"/>
<dbReference type="OrthoDB" id="9815202at2"/>
<dbReference type="Pfam" id="PF00672">
    <property type="entry name" value="HAMP"/>
    <property type="match status" value="1"/>
</dbReference>
<dbReference type="InterPro" id="IPR003594">
    <property type="entry name" value="HATPase_dom"/>
</dbReference>
<dbReference type="InterPro" id="IPR036097">
    <property type="entry name" value="HisK_dim/P_sf"/>
</dbReference>
<evidence type="ECO:0000256" key="3">
    <source>
        <dbReference type="ARBA" id="ARBA00012438"/>
    </source>
</evidence>
<comment type="catalytic activity">
    <reaction evidence="1">
        <text>ATP + protein L-histidine = ADP + protein N-phospho-L-histidine.</text>
        <dbReference type="EC" id="2.7.13.3"/>
    </reaction>
</comment>
<dbReference type="SMART" id="SM00387">
    <property type="entry name" value="HATPase_c"/>
    <property type="match status" value="1"/>
</dbReference>
<dbReference type="InterPro" id="IPR003661">
    <property type="entry name" value="HisK_dim/P_dom"/>
</dbReference>
<dbReference type="InterPro" id="IPR003660">
    <property type="entry name" value="HAMP_dom"/>
</dbReference>
<dbReference type="Pfam" id="PF02518">
    <property type="entry name" value="HATPase_c"/>
    <property type="match status" value="1"/>
</dbReference>
<protein>
    <recommendedName>
        <fullName evidence="3">histidine kinase</fullName>
        <ecNumber evidence="3">2.7.13.3</ecNumber>
    </recommendedName>
</protein>
<keyword evidence="10 12" id="KW-0472">Membrane</keyword>
<dbReference type="InterPro" id="IPR050428">
    <property type="entry name" value="TCS_sensor_his_kinase"/>
</dbReference>
<dbReference type="PROSITE" id="PS50885">
    <property type="entry name" value="HAMP"/>
    <property type="match status" value="1"/>
</dbReference>
<dbReference type="PANTHER" id="PTHR45436:SF8">
    <property type="entry name" value="HISTIDINE KINASE"/>
    <property type="match status" value="1"/>
</dbReference>
<sequence>MIGRLARLPTFSGFRLALLYTAVFILSAAVLFGVVHWATVGALRQQISDAVDADVAALLRFGRQDGELTAGRLAQVLAEGERVEALHPDLHYAVVDAAGRRLAGNMAHLPSTQASGAFEVGGEEEDGEEALLGAVVVLPGGALVVARDAARLDQTADLVENAFLWAGGAMLVLGLGGGLLVSHGFLRRVDAIAVTAEAIARGDLDRRVPVRSDPSDDEMDRLGAAINAMLDRIRDLMEELRHANSAIAHDLRTPLARLRQGLDAARLRATVPAEYETAIDAAISETDAILRSFAALLRIAQVEAGARRSAFAAVDLSTVASELAEAYGPAAEDAGHKLMTRIDSAVLVRGDRDLLMQALANLLENALRHTPEETRIVVAVTRPGAGEGPTLAVEDDGPGVPPAARRQVLQRFHRLDPSRSDGGNGLGLALVAAVAALHEADLSLSDGVGGRGLRVALRFPAAGMSCTGR</sequence>
<dbReference type="AlphaFoldDB" id="A0A4R4DJZ5"/>
<dbReference type="Gene3D" id="3.30.565.10">
    <property type="entry name" value="Histidine kinase-like ATPase, C-terminal domain"/>
    <property type="match status" value="1"/>
</dbReference>
<gene>
    <name evidence="15" type="ORF">EXY23_12880</name>
</gene>
<accession>A0A4R4DJZ5</accession>
<feature type="domain" description="Histidine kinase" evidence="13">
    <location>
        <begin position="246"/>
        <end position="463"/>
    </location>
</feature>
<evidence type="ECO:0000256" key="11">
    <source>
        <dbReference type="SAM" id="Coils"/>
    </source>
</evidence>
<dbReference type="SMART" id="SM00304">
    <property type="entry name" value="HAMP"/>
    <property type="match status" value="1"/>
</dbReference>
<evidence type="ECO:0000259" key="14">
    <source>
        <dbReference type="PROSITE" id="PS50885"/>
    </source>
</evidence>
<dbReference type="PRINTS" id="PR00344">
    <property type="entry name" value="BCTRLSENSOR"/>
</dbReference>
<keyword evidence="11" id="KW-0175">Coiled coil</keyword>
<evidence type="ECO:0000256" key="2">
    <source>
        <dbReference type="ARBA" id="ARBA00004370"/>
    </source>
</evidence>
<dbReference type="SUPFAM" id="SSF55874">
    <property type="entry name" value="ATPase domain of HSP90 chaperone/DNA topoisomerase II/histidine kinase"/>
    <property type="match status" value="1"/>
</dbReference>
<comment type="subcellular location">
    <subcellularLocation>
        <location evidence="2">Membrane</location>
    </subcellularLocation>
</comment>
<dbReference type="CDD" id="cd00082">
    <property type="entry name" value="HisKA"/>
    <property type="match status" value="1"/>
</dbReference>
<evidence type="ECO:0000313" key="15">
    <source>
        <dbReference type="EMBL" id="TCZ61035.1"/>
    </source>
</evidence>
<keyword evidence="8 12" id="KW-1133">Transmembrane helix</keyword>
<evidence type="ECO:0000313" key="16">
    <source>
        <dbReference type="Proteomes" id="UP000295023"/>
    </source>
</evidence>
<dbReference type="SUPFAM" id="SSF47384">
    <property type="entry name" value="Homodimeric domain of signal transducing histidine kinase"/>
    <property type="match status" value="1"/>
</dbReference>
<organism evidence="15 16">
    <name type="scientific">Roseicella aquatilis</name>
    <dbReference type="NCBI Taxonomy" id="2527868"/>
    <lineage>
        <taxon>Bacteria</taxon>
        <taxon>Pseudomonadati</taxon>
        <taxon>Pseudomonadota</taxon>
        <taxon>Alphaproteobacteria</taxon>
        <taxon>Acetobacterales</taxon>
        <taxon>Roseomonadaceae</taxon>
        <taxon>Roseicella</taxon>
    </lineage>
</organism>
<dbReference type="SUPFAM" id="SSF158472">
    <property type="entry name" value="HAMP domain-like"/>
    <property type="match status" value="1"/>
</dbReference>
<feature type="transmembrane region" description="Helical" evidence="12">
    <location>
        <begin position="12"/>
        <end position="38"/>
    </location>
</feature>
<dbReference type="CDD" id="cd06225">
    <property type="entry name" value="HAMP"/>
    <property type="match status" value="1"/>
</dbReference>
<evidence type="ECO:0000256" key="1">
    <source>
        <dbReference type="ARBA" id="ARBA00000085"/>
    </source>
</evidence>
<keyword evidence="16" id="KW-1185">Reference proteome</keyword>
<evidence type="ECO:0000256" key="8">
    <source>
        <dbReference type="ARBA" id="ARBA00022989"/>
    </source>
</evidence>
<comment type="caution">
    <text evidence="15">The sequence shown here is derived from an EMBL/GenBank/DDBJ whole genome shotgun (WGS) entry which is preliminary data.</text>
</comment>
<dbReference type="Proteomes" id="UP000295023">
    <property type="component" value="Unassembled WGS sequence"/>
</dbReference>
<dbReference type="GO" id="GO:0005886">
    <property type="term" value="C:plasma membrane"/>
    <property type="evidence" value="ECO:0007669"/>
    <property type="project" value="TreeGrafter"/>
</dbReference>
<dbReference type="PANTHER" id="PTHR45436">
    <property type="entry name" value="SENSOR HISTIDINE KINASE YKOH"/>
    <property type="match status" value="1"/>
</dbReference>
<evidence type="ECO:0000256" key="6">
    <source>
        <dbReference type="ARBA" id="ARBA00022692"/>
    </source>
</evidence>
<dbReference type="RefSeq" id="WP_132289568.1">
    <property type="nucleotide sequence ID" value="NZ_SKBM01000011.1"/>
</dbReference>
<dbReference type="InterPro" id="IPR004358">
    <property type="entry name" value="Sig_transdc_His_kin-like_C"/>
</dbReference>
<feature type="domain" description="HAMP" evidence="14">
    <location>
        <begin position="183"/>
        <end position="238"/>
    </location>
</feature>
<evidence type="ECO:0000256" key="12">
    <source>
        <dbReference type="SAM" id="Phobius"/>
    </source>
</evidence>
<keyword evidence="7" id="KW-0418">Kinase</keyword>
<dbReference type="GO" id="GO:0000155">
    <property type="term" value="F:phosphorelay sensor kinase activity"/>
    <property type="evidence" value="ECO:0007669"/>
    <property type="project" value="InterPro"/>
</dbReference>
<dbReference type="PROSITE" id="PS50109">
    <property type="entry name" value="HIS_KIN"/>
    <property type="match status" value="1"/>
</dbReference>
<dbReference type="InterPro" id="IPR005467">
    <property type="entry name" value="His_kinase_dom"/>
</dbReference>
<feature type="coiled-coil region" evidence="11">
    <location>
        <begin position="219"/>
        <end position="246"/>
    </location>
</feature>
<proteinExistence type="predicted"/>
<name>A0A4R4DJZ5_9PROT</name>
<dbReference type="SMART" id="SM00388">
    <property type="entry name" value="HisKA"/>
    <property type="match status" value="1"/>
</dbReference>
<keyword evidence="5" id="KW-0808">Transferase</keyword>
<evidence type="ECO:0000256" key="5">
    <source>
        <dbReference type="ARBA" id="ARBA00022679"/>
    </source>
</evidence>